<dbReference type="InterPro" id="IPR000415">
    <property type="entry name" value="Nitroreductase-like"/>
</dbReference>
<dbReference type="Proteomes" id="UP000503011">
    <property type="component" value="Chromosome"/>
</dbReference>
<reference evidence="2 3" key="2">
    <citation type="submission" date="2020-03" db="EMBL/GenBank/DDBJ databases">
        <authorList>
            <person name="Ichikawa N."/>
            <person name="Kimura A."/>
            <person name="Kitahashi Y."/>
            <person name="Uohara A."/>
        </authorList>
    </citation>
    <scope>NUCLEOTIDE SEQUENCE [LARGE SCALE GENOMIC DNA]</scope>
    <source>
        <strain evidence="2 3">NBRC 105367</strain>
    </source>
</reference>
<sequence length="264" mass="26817">MTGVPRDAAAARAASAFAEARAVRPVRAAPPGGNPLDDLAAPTLVPSVPLSVPVTDVGTTRPFAEVVAARRSDRHLRPPSLTEVGTVLARAGLTRSKSTDLAGAPIAHRAAPSAGARHPLTLVLLARHVRGLDPGSWILDPDAAVLRPGAHPPEQIAEALHEVAHAMGQPGPPPAVVLAVAHPDRTLSRYPLGISLLWRETGALLMLIHLTAADIGLGSCIVGTCGALHADDGSGTGPVDLGAVALGTTANTESGADTTQSEET</sequence>
<dbReference type="AlphaFoldDB" id="A0A6F8YCC9"/>
<dbReference type="GO" id="GO:0016491">
    <property type="term" value="F:oxidoreductase activity"/>
    <property type="evidence" value="ECO:0007669"/>
    <property type="project" value="InterPro"/>
</dbReference>
<proteinExistence type="predicted"/>
<evidence type="ECO:0000313" key="2">
    <source>
        <dbReference type="EMBL" id="BCB83679.1"/>
    </source>
</evidence>
<dbReference type="SUPFAM" id="SSF55469">
    <property type="entry name" value="FMN-dependent nitroreductase-like"/>
    <property type="match status" value="1"/>
</dbReference>
<reference evidence="2 3" key="1">
    <citation type="submission" date="2020-03" db="EMBL/GenBank/DDBJ databases">
        <title>Whole genome shotgun sequence of Phytohabitans suffuscus NBRC 105367.</title>
        <authorList>
            <person name="Komaki H."/>
            <person name="Tamura T."/>
        </authorList>
    </citation>
    <scope>NUCLEOTIDE SEQUENCE [LARGE SCALE GENOMIC DNA]</scope>
    <source>
        <strain evidence="2 3">NBRC 105367</strain>
    </source>
</reference>
<gene>
    <name evidence="2" type="ORF">Psuf_009920</name>
</gene>
<evidence type="ECO:0000259" key="1">
    <source>
        <dbReference type="Pfam" id="PF00881"/>
    </source>
</evidence>
<dbReference type="EMBL" id="AP022871">
    <property type="protein sequence ID" value="BCB83679.1"/>
    <property type="molecule type" value="Genomic_DNA"/>
</dbReference>
<dbReference type="InterPro" id="IPR029479">
    <property type="entry name" value="Nitroreductase"/>
</dbReference>
<evidence type="ECO:0000313" key="3">
    <source>
        <dbReference type="Proteomes" id="UP000503011"/>
    </source>
</evidence>
<feature type="domain" description="Nitroreductase" evidence="1">
    <location>
        <begin position="68"/>
        <end position="223"/>
    </location>
</feature>
<dbReference type="KEGG" id="psuu:Psuf_009920"/>
<accession>A0A6F8YCC9</accession>
<protein>
    <recommendedName>
        <fullName evidence="1">Nitroreductase domain-containing protein</fullName>
    </recommendedName>
</protein>
<dbReference type="Gene3D" id="3.40.109.10">
    <property type="entry name" value="NADH Oxidase"/>
    <property type="match status" value="1"/>
</dbReference>
<dbReference type="Pfam" id="PF00881">
    <property type="entry name" value="Nitroreductase"/>
    <property type="match status" value="1"/>
</dbReference>
<name>A0A6F8YCC9_9ACTN</name>
<keyword evidence="3" id="KW-1185">Reference proteome</keyword>
<organism evidence="2 3">
    <name type="scientific">Phytohabitans suffuscus</name>
    <dbReference type="NCBI Taxonomy" id="624315"/>
    <lineage>
        <taxon>Bacteria</taxon>
        <taxon>Bacillati</taxon>
        <taxon>Actinomycetota</taxon>
        <taxon>Actinomycetes</taxon>
        <taxon>Micromonosporales</taxon>
        <taxon>Micromonosporaceae</taxon>
    </lineage>
</organism>